<sequence>MSFIYMIIMGLIVGVIARAIKPGADTMGWILTIVLGIIGALVGGFLAGMLGMNANGGFTGLIFSVIGAIIVLFIYELATGKRRIR</sequence>
<evidence type="ECO:0000256" key="4">
    <source>
        <dbReference type="ARBA" id="ARBA00022692"/>
    </source>
</evidence>
<evidence type="ECO:0000256" key="6">
    <source>
        <dbReference type="ARBA" id="ARBA00023136"/>
    </source>
</evidence>
<dbReference type="AlphaFoldDB" id="A0A2I1RHT0"/>
<organism evidence="8 9">
    <name type="scientific">Faucicola osloensis</name>
    <name type="common">Moraxella osloensis</name>
    <dbReference type="NCBI Taxonomy" id="34062"/>
    <lineage>
        <taxon>Bacteria</taxon>
        <taxon>Pseudomonadati</taxon>
        <taxon>Pseudomonadota</taxon>
        <taxon>Gammaproteobacteria</taxon>
        <taxon>Moraxellales</taxon>
        <taxon>Moraxellaceae</taxon>
        <taxon>Faucicola</taxon>
    </lineage>
</organism>
<dbReference type="PANTHER" id="PTHR33884">
    <property type="entry name" value="UPF0410 PROTEIN YMGE"/>
    <property type="match status" value="1"/>
</dbReference>
<feature type="transmembrane region" description="Helical" evidence="7">
    <location>
        <begin position="28"/>
        <end position="52"/>
    </location>
</feature>
<evidence type="ECO:0000313" key="8">
    <source>
        <dbReference type="EMBL" id="PKZ68690.1"/>
    </source>
</evidence>
<feature type="transmembrane region" description="Helical" evidence="7">
    <location>
        <begin position="6"/>
        <end position="21"/>
    </location>
</feature>
<name>A0A2I1RHT0_FAUOS</name>
<dbReference type="RefSeq" id="WP_101964513.1">
    <property type="nucleotide sequence ID" value="NZ_PKJS01000008.1"/>
</dbReference>
<evidence type="ECO:0000256" key="2">
    <source>
        <dbReference type="ARBA" id="ARBA00011006"/>
    </source>
</evidence>
<dbReference type="PANTHER" id="PTHR33884:SF3">
    <property type="entry name" value="UPF0410 PROTEIN YMGE"/>
    <property type="match status" value="1"/>
</dbReference>
<proteinExistence type="inferred from homology"/>
<evidence type="ECO:0000256" key="5">
    <source>
        <dbReference type="ARBA" id="ARBA00022989"/>
    </source>
</evidence>
<gene>
    <name evidence="8" type="ORF">CYJ96_07410</name>
</gene>
<dbReference type="GO" id="GO:0005886">
    <property type="term" value="C:plasma membrane"/>
    <property type="evidence" value="ECO:0007669"/>
    <property type="project" value="UniProtKB-SubCell"/>
</dbReference>
<keyword evidence="5 7" id="KW-1133">Transmembrane helix</keyword>
<comment type="caution">
    <text evidence="8">The sequence shown here is derived from an EMBL/GenBank/DDBJ whole genome shotgun (WGS) entry which is preliminary data.</text>
</comment>
<keyword evidence="3" id="KW-1003">Cell membrane</keyword>
<evidence type="ECO:0000256" key="7">
    <source>
        <dbReference type="SAM" id="Phobius"/>
    </source>
</evidence>
<feature type="transmembrane region" description="Helical" evidence="7">
    <location>
        <begin position="58"/>
        <end position="78"/>
    </location>
</feature>
<dbReference type="Pfam" id="PF04226">
    <property type="entry name" value="Transgly_assoc"/>
    <property type="match status" value="1"/>
</dbReference>
<keyword evidence="6 7" id="KW-0472">Membrane</keyword>
<protein>
    <submittedName>
        <fullName evidence="8">GlsB/YeaQ/YmgE family stress response membrane protein</fullName>
    </submittedName>
</protein>
<dbReference type="InterPro" id="IPR007341">
    <property type="entry name" value="Transgly_assoc"/>
</dbReference>
<evidence type="ECO:0000256" key="1">
    <source>
        <dbReference type="ARBA" id="ARBA00004651"/>
    </source>
</evidence>
<comment type="subcellular location">
    <subcellularLocation>
        <location evidence="1">Cell membrane</location>
        <topology evidence="1">Multi-pass membrane protein</topology>
    </subcellularLocation>
</comment>
<reference evidence="8 9" key="1">
    <citation type="submission" date="2017-12" db="EMBL/GenBank/DDBJ databases">
        <title>Phylogenetic diversity of female urinary microbiome.</title>
        <authorList>
            <person name="Thomas-White K."/>
            <person name="Wolfe A.J."/>
        </authorList>
    </citation>
    <scope>NUCLEOTIDE SEQUENCE [LARGE SCALE GENOMIC DNA]</scope>
    <source>
        <strain evidence="8 9">UMB0416</strain>
    </source>
</reference>
<comment type="similarity">
    <text evidence="2">Belongs to the UPF0410 family.</text>
</comment>
<dbReference type="EMBL" id="PKJS01000008">
    <property type="protein sequence ID" value="PKZ68690.1"/>
    <property type="molecule type" value="Genomic_DNA"/>
</dbReference>
<evidence type="ECO:0000256" key="3">
    <source>
        <dbReference type="ARBA" id="ARBA00022475"/>
    </source>
</evidence>
<evidence type="ECO:0000313" key="9">
    <source>
        <dbReference type="Proteomes" id="UP000234914"/>
    </source>
</evidence>
<dbReference type="Proteomes" id="UP000234914">
    <property type="component" value="Unassembled WGS sequence"/>
</dbReference>
<accession>A0A2I1RHT0</accession>
<keyword evidence="4 7" id="KW-0812">Transmembrane</keyword>